<gene>
    <name evidence="2" type="ORF">DPM19_24095</name>
</gene>
<organism evidence="2 3">
    <name type="scientific">Actinomadura craniellae</name>
    <dbReference type="NCBI Taxonomy" id="2231787"/>
    <lineage>
        <taxon>Bacteria</taxon>
        <taxon>Bacillati</taxon>
        <taxon>Actinomycetota</taxon>
        <taxon>Actinomycetes</taxon>
        <taxon>Streptosporangiales</taxon>
        <taxon>Thermomonosporaceae</taxon>
        <taxon>Actinomadura</taxon>
    </lineage>
</organism>
<name>A0A365H0V3_9ACTN</name>
<evidence type="ECO:0000313" key="3">
    <source>
        <dbReference type="Proteomes" id="UP000251891"/>
    </source>
</evidence>
<keyword evidence="3" id="KW-1185">Reference proteome</keyword>
<protein>
    <submittedName>
        <fullName evidence="2">Alpha/beta hydrolase</fullName>
    </submittedName>
</protein>
<dbReference type="Proteomes" id="UP000251891">
    <property type="component" value="Unassembled WGS sequence"/>
</dbReference>
<dbReference type="Gene3D" id="3.40.50.1820">
    <property type="entry name" value="alpha/beta hydrolase"/>
    <property type="match status" value="1"/>
</dbReference>
<evidence type="ECO:0000259" key="1">
    <source>
        <dbReference type="Pfam" id="PF00561"/>
    </source>
</evidence>
<dbReference type="AlphaFoldDB" id="A0A365H0V3"/>
<keyword evidence="2" id="KW-0378">Hydrolase</keyword>
<proteinExistence type="predicted"/>
<dbReference type="PANTHER" id="PTHR43194:SF2">
    <property type="entry name" value="PEROXISOMAL MEMBRANE PROTEIN LPX1"/>
    <property type="match status" value="1"/>
</dbReference>
<dbReference type="SUPFAM" id="SSF53474">
    <property type="entry name" value="alpha/beta-Hydrolases"/>
    <property type="match status" value="1"/>
</dbReference>
<accession>A0A365H0V3</accession>
<dbReference type="InterPro" id="IPR029058">
    <property type="entry name" value="AB_hydrolase_fold"/>
</dbReference>
<dbReference type="Pfam" id="PF00561">
    <property type="entry name" value="Abhydrolase_1"/>
    <property type="match status" value="1"/>
</dbReference>
<evidence type="ECO:0000313" key="2">
    <source>
        <dbReference type="EMBL" id="RAY12679.1"/>
    </source>
</evidence>
<reference evidence="2 3" key="1">
    <citation type="submission" date="2018-06" db="EMBL/GenBank/DDBJ databases">
        <title>Actinomadura craniellae sp. nov. isolated from marine sponge Craniella sp.</title>
        <authorList>
            <person name="Li L."/>
            <person name="Xu Q.H."/>
            <person name="Lin H.W."/>
            <person name="Lu Y.H."/>
        </authorList>
    </citation>
    <scope>NUCLEOTIDE SEQUENCE [LARGE SCALE GENOMIC DNA]</scope>
    <source>
        <strain evidence="2 3">LHW63021</strain>
    </source>
</reference>
<dbReference type="PANTHER" id="PTHR43194">
    <property type="entry name" value="HYDROLASE ALPHA/BETA FOLD FAMILY"/>
    <property type="match status" value="1"/>
</dbReference>
<sequence length="246" mass="27234">MFGRVIFKAGWTARSGPRIRYLDNAPADPVGLPVLFSPGLSDTADEYGGMLEFFAPRRLLVVEVRGRGGSEAPPSGYTAADHAADLRAVLDEEGIQRFHLVTFSRGTTWGLDLALSCPERVASLAIADYRAMEVRLSPSLVESQWQTTFRGRPMSDRMPRHVFDQLAAHSTPRELWDGLGSLPCPLLVARPGGRGGILTDEDIARYRDVRPDVEVVVVPEAPHDVFRPDRLFFPRAVTAFVQRAEH</sequence>
<comment type="caution">
    <text evidence="2">The sequence shown here is derived from an EMBL/GenBank/DDBJ whole genome shotgun (WGS) entry which is preliminary data.</text>
</comment>
<dbReference type="InterPro" id="IPR000073">
    <property type="entry name" value="AB_hydrolase_1"/>
</dbReference>
<dbReference type="GO" id="GO:0016787">
    <property type="term" value="F:hydrolase activity"/>
    <property type="evidence" value="ECO:0007669"/>
    <property type="project" value="UniProtKB-KW"/>
</dbReference>
<feature type="domain" description="AB hydrolase-1" evidence="1">
    <location>
        <begin position="33"/>
        <end position="129"/>
    </location>
</feature>
<dbReference type="InterPro" id="IPR050228">
    <property type="entry name" value="Carboxylesterase_BioH"/>
</dbReference>
<dbReference type="EMBL" id="QLYX01000012">
    <property type="protein sequence ID" value="RAY12679.1"/>
    <property type="molecule type" value="Genomic_DNA"/>
</dbReference>